<accession>A0A8J3P9N7</accession>
<organism evidence="3 4">
    <name type="scientific">Catellatospora coxensis</name>
    <dbReference type="NCBI Taxonomy" id="310354"/>
    <lineage>
        <taxon>Bacteria</taxon>
        <taxon>Bacillati</taxon>
        <taxon>Actinomycetota</taxon>
        <taxon>Actinomycetes</taxon>
        <taxon>Micromonosporales</taxon>
        <taxon>Micromonosporaceae</taxon>
        <taxon>Catellatospora</taxon>
    </lineage>
</organism>
<gene>
    <name evidence="3" type="ORF">Cco03nite_61360</name>
</gene>
<evidence type="ECO:0000256" key="2">
    <source>
        <dbReference type="SAM" id="Phobius"/>
    </source>
</evidence>
<sequence>MNPTVQVLLSALAYIALKVLACAAILVVGWIIAKAIGSLVDKGLARARFNHLAQRTGMDRWTGRYTPSGLVGKLVYYALLLFTFQLAFSVFGPNPISNLIDDVIAWLPRLIVACVILVVAVAIANAVFDVITNALSHFSYGRAVGRIAQVAIIAFGVIAALNQIGVATTITMPVLVAVLATIAGILIVGVGGGLIAPMRERWERALNKVEEEGTRVSEHLKTRAAEQRAARTAALSKDRGDTMVQAKYPGEKPSDVKPTAKEAADKLTEKATALRKDMQGPEL</sequence>
<name>A0A8J3P9N7_9ACTN</name>
<feature type="transmembrane region" description="Helical" evidence="2">
    <location>
        <begin position="103"/>
        <end position="131"/>
    </location>
</feature>
<dbReference type="EMBL" id="BONI01000065">
    <property type="protein sequence ID" value="GIG09436.1"/>
    <property type="molecule type" value="Genomic_DNA"/>
</dbReference>
<evidence type="ECO:0000313" key="3">
    <source>
        <dbReference type="EMBL" id="GIG09436.1"/>
    </source>
</evidence>
<evidence type="ECO:0000256" key="1">
    <source>
        <dbReference type="SAM" id="MobiDB-lite"/>
    </source>
</evidence>
<dbReference type="Pfam" id="PF05552">
    <property type="entry name" value="MS_channel_1st_1"/>
    <property type="match status" value="2"/>
</dbReference>
<feature type="compositionally biased region" description="Basic and acidic residues" evidence="1">
    <location>
        <begin position="249"/>
        <end position="283"/>
    </location>
</feature>
<keyword evidence="2" id="KW-0472">Membrane</keyword>
<dbReference type="RefSeq" id="WP_203696416.1">
    <property type="nucleotide sequence ID" value="NZ_BAAALC010000009.1"/>
</dbReference>
<dbReference type="InterPro" id="IPR008910">
    <property type="entry name" value="MSC_TM_helix"/>
</dbReference>
<reference evidence="3 4" key="1">
    <citation type="submission" date="2021-01" db="EMBL/GenBank/DDBJ databases">
        <title>Whole genome shotgun sequence of Catellatospora coxensis NBRC 107359.</title>
        <authorList>
            <person name="Komaki H."/>
            <person name="Tamura T."/>
        </authorList>
    </citation>
    <scope>NUCLEOTIDE SEQUENCE [LARGE SCALE GENOMIC DNA]</scope>
    <source>
        <strain evidence="3 4">NBRC 107359</strain>
    </source>
</reference>
<proteinExistence type="predicted"/>
<evidence type="ECO:0000313" key="4">
    <source>
        <dbReference type="Proteomes" id="UP000630887"/>
    </source>
</evidence>
<feature type="transmembrane region" description="Helical" evidence="2">
    <location>
        <begin position="74"/>
        <end position="91"/>
    </location>
</feature>
<dbReference type="Gene3D" id="1.10.287.1260">
    <property type="match status" value="1"/>
</dbReference>
<dbReference type="Proteomes" id="UP000630887">
    <property type="component" value="Unassembled WGS sequence"/>
</dbReference>
<protein>
    <submittedName>
        <fullName evidence="3">Uncharacterized protein</fullName>
    </submittedName>
</protein>
<keyword evidence="2" id="KW-0812">Transmembrane</keyword>
<keyword evidence="2" id="KW-1133">Transmembrane helix</keyword>
<dbReference type="AlphaFoldDB" id="A0A8J3P9N7"/>
<feature type="region of interest" description="Disordered" evidence="1">
    <location>
        <begin position="233"/>
        <end position="283"/>
    </location>
</feature>
<comment type="caution">
    <text evidence="3">The sequence shown here is derived from an EMBL/GenBank/DDBJ whole genome shotgun (WGS) entry which is preliminary data.</text>
</comment>
<feature type="transmembrane region" description="Helical" evidence="2">
    <location>
        <begin position="143"/>
        <end position="164"/>
    </location>
</feature>
<feature type="transmembrane region" description="Helical" evidence="2">
    <location>
        <begin position="12"/>
        <end position="33"/>
    </location>
</feature>
<keyword evidence="4" id="KW-1185">Reference proteome</keyword>
<feature type="transmembrane region" description="Helical" evidence="2">
    <location>
        <begin position="170"/>
        <end position="196"/>
    </location>
</feature>